<accession>A0ABV8A104</accession>
<proteinExistence type="predicted"/>
<comment type="caution">
    <text evidence="1">The sequence shown here is derived from an EMBL/GenBank/DDBJ whole genome shotgun (WGS) entry which is preliminary data.</text>
</comment>
<evidence type="ECO:0000313" key="1">
    <source>
        <dbReference type="EMBL" id="MFC3854065.1"/>
    </source>
</evidence>
<evidence type="ECO:0000313" key="2">
    <source>
        <dbReference type="Proteomes" id="UP001595617"/>
    </source>
</evidence>
<gene>
    <name evidence="1" type="ORF">ACFOOG_14575</name>
</gene>
<dbReference type="Pfam" id="PF19749">
    <property type="entry name" value="DUF6236"/>
    <property type="match status" value="1"/>
</dbReference>
<dbReference type="RefSeq" id="WP_380697965.1">
    <property type="nucleotide sequence ID" value="NZ_JBHRYR010000004.1"/>
</dbReference>
<protein>
    <submittedName>
        <fullName evidence="1">DUF6236 family protein</fullName>
    </submittedName>
</protein>
<dbReference type="EMBL" id="JBHRYR010000004">
    <property type="protein sequence ID" value="MFC3854065.1"/>
    <property type="molecule type" value="Genomic_DNA"/>
</dbReference>
<organism evidence="1 2">
    <name type="scientific">Saccharospirillum mangrovi</name>
    <dbReference type="NCBI Taxonomy" id="2161747"/>
    <lineage>
        <taxon>Bacteria</taxon>
        <taxon>Pseudomonadati</taxon>
        <taxon>Pseudomonadota</taxon>
        <taxon>Gammaproteobacteria</taxon>
        <taxon>Oceanospirillales</taxon>
        <taxon>Saccharospirillaceae</taxon>
        <taxon>Saccharospirillum</taxon>
    </lineage>
</organism>
<dbReference type="InterPro" id="IPR046203">
    <property type="entry name" value="DUF6236"/>
</dbReference>
<sequence>MERGIIITPNYRMLDGGGLQLAGGVEAVNLRKYLLFWDKIDYPVNNMIHVGGGPDIEFLIQEGIATSTEVRFQRMEAHENGLLFIASQMVAFEQNNKVKDKEWSIAQPTQRLIVPQEYSKRQGCLEFELYDAVQIPAAVVPLPEVVEFKMRRNAELLALRDSMDSIVDQIMSSQDIPKRKNKALNKLHRDLNDFNRVMKETKFQRVKRSLTSVATDPWFGVAGAGALIKDYLPENYQPYVQGLNVAALGTCALKFAYQELSVGKSIPDEFRHFAYLSAMRSELL</sequence>
<dbReference type="Proteomes" id="UP001595617">
    <property type="component" value="Unassembled WGS sequence"/>
</dbReference>
<keyword evidence="2" id="KW-1185">Reference proteome</keyword>
<reference evidence="2" key="1">
    <citation type="journal article" date="2019" name="Int. J. Syst. Evol. Microbiol.">
        <title>The Global Catalogue of Microorganisms (GCM) 10K type strain sequencing project: providing services to taxonomists for standard genome sequencing and annotation.</title>
        <authorList>
            <consortium name="The Broad Institute Genomics Platform"/>
            <consortium name="The Broad Institute Genome Sequencing Center for Infectious Disease"/>
            <person name="Wu L."/>
            <person name="Ma J."/>
        </authorList>
    </citation>
    <scope>NUCLEOTIDE SEQUENCE [LARGE SCALE GENOMIC DNA]</scope>
    <source>
        <strain evidence="2">IBRC 10765</strain>
    </source>
</reference>
<name>A0ABV8A104_9GAMM</name>